<dbReference type="InterPro" id="IPR011050">
    <property type="entry name" value="Pectin_lyase_fold/virulence"/>
</dbReference>
<evidence type="ECO:0000313" key="1">
    <source>
        <dbReference type="EMBL" id="KAA6385407.1"/>
    </source>
</evidence>
<gene>
    <name evidence="1" type="ORF">EZS28_019067</name>
</gene>
<dbReference type="Proteomes" id="UP000324800">
    <property type="component" value="Unassembled WGS sequence"/>
</dbReference>
<dbReference type="EMBL" id="SNRW01005279">
    <property type="protein sequence ID" value="KAA6385407.1"/>
    <property type="molecule type" value="Genomic_DNA"/>
</dbReference>
<proteinExistence type="predicted"/>
<accession>A0A5J4VS50</accession>
<dbReference type="SMART" id="SM00710">
    <property type="entry name" value="PbH1"/>
    <property type="match status" value="10"/>
</dbReference>
<dbReference type="InterPro" id="IPR006626">
    <property type="entry name" value="PbH1"/>
</dbReference>
<dbReference type="OrthoDB" id="300606at2759"/>
<name>A0A5J4VS50_9EUKA</name>
<protein>
    <submittedName>
        <fullName evidence="1">Uncharacterized protein</fullName>
    </submittedName>
</protein>
<sequence length="1374" mass="150454">MLTANEGIMILKRIEIENCSTIQGGGGIRISLISGESVQIIDSKIINCSSKYGGGIYLTSSYPGSLYLRGTLLNNCNADLNGGGIFAEVGYQTQTILDNNCEIYQCTSNKGNGGGICIIAHSLSTQHILIQDAYIHECSAIEDESRDTQPTTGYGGGILLAGTQDYDVSSRRLTLKGLKIYGNTASRGGQSIYIAITKVVEWCKLGIAGEYVKGNYSDYLSDKHDIIGVPKEYGDFIDRTTIQLKQLQNYLEDYWNFPKGSIWHISNRDVTPTGNDQTGCALISNPCETIEFALLQISIEKELSETTPTSEKRIGITEYGFDLNSPIKFDPPTSYTNVIKIMKQLYGTDEQMAEQAELKINKGGDASNIEDEHKGWISIIEDMKLCIYGIKIITDQSKLTIPVIYVEESNSILDLNSITFSGINLSPTSEAKGIIHININNQQFNMENCSFENIEIQNKGGNAIRFQNNGQSTFSGTLTKCQFKNINSQSDSNESGGSAIYGYIGQNSELQIIGPTEFRSCSSKTSSGGSIYADIISSGQLIIKNECKFIGCISEDGNGGGIFANIDGINSKLILENEIIFENCQSSSGGGLSTIINNGGLLAISGETSFIRCKSILQHGGGISASINGENSKIESSGTISFDHCESKQYGGGIYVSVINKGSIIISNTLILQSCSSSNGGGIYGSIDFTSQFQFVINDALIKECQAKSDSTSTYPTGYGGGIFLTGNGDYSAQSNSLNFKGINISDNSANNGGQSIYVIMSKLKEWCRYGTAGEYVKGNYSDAYSNQNELQGIPISFEQFLSLSSEQRTKIQISLKYYWNLPQQDIWHIQSGTSQTLTPEDQFYCGKIDEPCESIEYALKQISVRKGGSETSDIPEKKIGITEVGFELTNPIELNPSITHTNKITIMKQLYGTSSAMIDNSQLKIKKGSNDSNIENGKSGWISLIQQGLQLSLNFINIITDQSKLTIPIIYIEESNSILDLNSITFSGINLSPTSEAKGIIHININNQQFNMENCSFEDIEIQNKGGNAIRLLNVNSLPFSSYIQSSVFNNINSVYASNGQGGSAIYAEIREQNQIIFDDNCQFIQCVSNQGNGGAMFLDIDFASSFSFIINNTLIKECQAKSDSTSTYPTGYGGGIFVTGSGDYSAQSNSLNFKGLKIHGNIADNGGLSLYVAMTNVVEWCKFGDFGEYVKGNYSDAYSNFSEIEGIALNWSQFNIFTLEDIQSQQKPLQYYWTHFAALSSVNAVLDESNIEQPLHFSITGSNMIPGKLCKVLFDNSFEMVYPPDDGVTPPIHIEGDSQGEQIATFGMKDYSWFDSSKQYNALISNDRKIFTGADGNEDQAIQLDIKIETQDSTKVSHIPWWEKQQQKLKQY</sequence>
<comment type="caution">
    <text evidence="1">The sequence shown here is derived from an EMBL/GenBank/DDBJ whole genome shotgun (WGS) entry which is preliminary data.</text>
</comment>
<reference evidence="1 2" key="1">
    <citation type="submission" date="2019-03" db="EMBL/GenBank/DDBJ databases">
        <title>Single cell metagenomics reveals metabolic interactions within the superorganism composed of flagellate Streblomastix strix and complex community of Bacteroidetes bacteria on its surface.</title>
        <authorList>
            <person name="Treitli S.C."/>
            <person name="Kolisko M."/>
            <person name="Husnik F."/>
            <person name="Keeling P."/>
            <person name="Hampl V."/>
        </authorList>
    </citation>
    <scope>NUCLEOTIDE SEQUENCE [LARGE SCALE GENOMIC DNA]</scope>
    <source>
        <strain evidence="1">ST1C</strain>
    </source>
</reference>
<evidence type="ECO:0000313" key="2">
    <source>
        <dbReference type="Proteomes" id="UP000324800"/>
    </source>
</evidence>
<dbReference type="SUPFAM" id="SSF51126">
    <property type="entry name" value="Pectin lyase-like"/>
    <property type="match status" value="1"/>
</dbReference>
<organism evidence="1 2">
    <name type="scientific">Streblomastix strix</name>
    <dbReference type="NCBI Taxonomy" id="222440"/>
    <lineage>
        <taxon>Eukaryota</taxon>
        <taxon>Metamonada</taxon>
        <taxon>Preaxostyla</taxon>
        <taxon>Oxymonadida</taxon>
        <taxon>Streblomastigidae</taxon>
        <taxon>Streblomastix</taxon>
    </lineage>
</organism>